<gene>
    <name evidence="1" type="ORF">PGIGA_G00059410</name>
</gene>
<accession>A0ACC5X4V1</accession>
<name>A0ACC5X4V1_PANGG</name>
<organism evidence="1 2">
    <name type="scientific">Pangasianodon gigas</name>
    <name type="common">Mekong giant catfish</name>
    <name type="synonym">Pangasius gigas</name>
    <dbReference type="NCBI Taxonomy" id="30993"/>
    <lineage>
        <taxon>Eukaryota</taxon>
        <taxon>Metazoa</taxon>
        <taxon>Chordata</taxon>
        <taxon>Craniata</taxon>
        <taxon>Vertebrata</taxon>
        <taxon>Euteleostomi</taxon>
        <taxon>Actinopterygii</taxon>
        <taxon>Neopterygii</taxon>
        <taxon>Teleostei</taxon>
        <taxon>Ostariophysi</taxon>
        <taxon>Siluriformes</taxon>
        <taxon>Pangasiidae</taxon>
        <taxon>Pangasianodon</taxon>
    </lineage>
</organism>
<evidence type="ECO:0000313" key="1">
    <source>
        <dbReference type="EMBL" id="MCI4386177.1"/>
    </source>
</evidence>
<keyword evidence="2" id="KW-1185">Reference proteome</keyword>
<comment type="caution">
    <text evidence="1">The sequence shown here is derived from an EMBL/GenBank/DDBJ whole genome shotgun (WGS) entry which is preliminary data.</text>
</comment>
<evidence type="ECO:0000313" key="2">
    <source>
        <dbReference type="Proteomes" id="UP000829447"/>
    </source>
</evidence>
<dbReference type="Proteomes" id="UP000829447">
    <property type="component" value="Linkage Group LG14"/>
</dbReference>
<proteinExistence type="predicted"/>
<dbReference type="EMBL" id="CM040467">
    <property type="protein sequence ID" value="MCI4386177.1"/>
    <property type="molecule type" value="Genomic_DNA"/>
</dbReference>
<sequence>MSSQQYQRAGLNPAHTQAANTPGVQTKQTTTGHEDGGRDSGLASSSSAAAPLRDDKQEPVVVRPYGATSSAPPSLPQHIPVTFTEGPGKSALKTPIPSRVIAPAPAQGHLALPHKVPGHLTVENAMPQASGIPVATISGQQGHTGNLHRIMATNLQIIRSGTPALQIGSSAAPQHQFPSHLPRATLSIQRAPHARDTPTRITLPSHPAIAAQKPLPHSLAQKPIFSTVTPVAAATVAPILATNTVPSTSTTGSMTQSQVSSSNIGTVTMASHSTHATAVTTSTIPVATLSIQRAPHARDTPTRITLPSHPAIGAQKPLPHSLAQKPIFSTVTPVAAATVAPILATNTVPSTSTTGSMTQSQVSSSNIGTVTMASHSTHATAVTTSTIPVAKVVPQPITHTSPRIQSEFSGERGNLIPISAHRASPNPAAAMENRSDARQSVPMQIQYFLPTYQSASYPLSHPYTSITSSVSTIRPYPAKVVPQPITHTSPRIQSEFSGERGNLIPISAHRASPNPAAAMENRSDARQSVPMQIQYFLPTYQSASYPLSHPYTSITSSVSTIRPYPVTAQAPSAAQPSMGVASAVHLNSMQLMTVDRIAQINTQNMQPAAVAAQGGQNAAIAAQGLHTNAPITPQSIQAAPINPQQNPSEAKTSVVLADGSALVANSINSTFNANQPVATVTQAHSQGGGSGTPALVSSPRPSILRKKPAIDGTAVRKNLMAAQLGDSARMDGGLRNAAGSPRPAGVKPKPDVLMGLAPPVSTAVDAVSGQSGEQNVAPPSSQIPAQPVSALLASVTPPSQPVPAAMAVTPPIPSMANVVAPPSHPAASSTAACAVSSTLPEIKQEAAPMDTSKPVTPAPPSGTPALSVPAADLTPGASPRKKPRKQQHVISTEESEMMETNSTDEEKPPTKPVSHRPEKRKSPPKEYIDEEGVRYVPVRIRPPVTLLRHYRNPWKAAYHHFQRYSDVRVKEEKKGSLQDVASQKGVVCRAQGWKIHLCAAQLVQLTNLEHDVYSRLTSLQEGLIPKKKAAADDDLHRISELIQGNMQRCKLVMDQITEAREAMMKVLDHRERVLKLLNKNSTTKKLHKLHKRKDRA</sequence>
<protein>
    <submittedName>
        <fullName evidence="1">Uncharacterized protein</fullName>
    </submittedName>
</protein>
<reference evidence="1 2" key="1">
    <citation type="journal article" date="2022" name="bioRxiv">
        <title>An ancient truncated duplication of the anti-Mullerian hormone receptor type 2 gene is a potential conserved master sex determinant in the Pangasiidae catfish family.</title>
        <authorList>
            <person name="Wen M."/>
            <person name="Pan Q."/>
            <person name="Jouanno E."/>
            <person name="Montfort J."/>
            <person name="Zahm M."/>
            <person name="Cabau C."/>
            <person name="Klopp C."/>
            <person name="Iampietro C."/>
            <person name="Roques C."/>
            <person name="Bouchez O."/>
            <person name="Castinel A."/>
            <person name="Donnadieu C."/>
            <person name="Parrinello H."/>
            <person name="Poncet C."/>
            <person name="Belmonte E."/>
            <person name="Gautier V."/>
            <person name="Avarre J.-C."/>
            <person name="Dugue R."/>
            <person name="Gustiano R."/>
            <person name="Ha T.T.T."/>
            <person name="Campet M."/>
            <person name="Sriphairoj K."/>
            <person name="Ribolli J."/>
            <person name="de Almeida F.L."/>
            <person name="Desvignes T."/>
            <person name="Postlethwait J.H."/>
            <person name="Bucao C.F."/>
            <person name="Robinson-Rechavi M."/>
            <person name="Bobe J."/>
            <person name="Herpin A."/>
            <person name="Guiguen Y."/>
        </authorList>
    </citation>
    <scope>NUCLEOTIDE SEQUENCE [LARGE SCALE GENOMIC DNA]</scope>
    <source>
        <strain evidence="1">YG-Dec2019</strain>
    </source>
</reference>